<keyword evidence="11 16" id="KW-0175">Coiled coil</keyword>
<evidence type="ECO:0000256" key="16">
    <source>
        <dbReference type="PROSITE-ProRule" id="PRU00290"/>
    </source>
</evidence>
<dbReference type="Proteomes" id="UP000095751">
    <property type="component" value="Unassembled WGS sequence"/>
</dbReference>
<keyword evidence="4" id="KW-0813">Transport</keyword>
<feature type="domain" description="V-SNARE coiled-coil homology" evidence="19">
    <location>
        <begin position="139"/>
        <end position="199"/>
    </location>
</feature>
<evidence type="ECO:0000313" key="20">
    <source>
        <dbReference type="EMBL" id="OEU22608.1"/>
    </source>
</evidence>
<keyword evidence="10" id="KW-0333">Golgi apparatus</keyword>
<evidence type="ECO:0000256" key="11">
    <source>
        <dbReference type="ARBA" id="ARBA00023054"/>
    </source>
</evidence>
<evidence type="ECO:0000256" key="15">
    <source>
        <dbReference type="ARBA" id="ARBA00033315"/>
    </source>
</evidence>
<dbReference type="CDD" id="cd14824">
    <property type="entry name" value="Longin"/>
    <property type="match status" value="1"/>
</dbReference>
<name>A0A1E7FWR8_9STRA</name>
<dbReference type="SMART" id="SM01270">
    <property type="entry name" value="Longin"/>
    <property type="match status" value="1"/>
</dbReference>
<evidence type="ECO:0000256" key="1">
    <source>
        <dbReference type="ARBA" id="ARBA00004163"/>
    </source>
</evidence>
<evidence type="ECO:0000256" key="12">
    <source>
        <dbReference type="ARBA" id="ARBA00023136"/>
    </source>
</evidence>
<comment type="similarity">
    <text evidence="3">Belongs to the synaptobrevin family.</text>
</comment>
<evidence type="ECO:0000256" key="14">
    <source>
        <dbReference type="ARBA" id="ARBA00024248"/>
    </source>
</evidence>
<feature type="transmembrane region" description="Helical" evidence="17">
    <location>
        <begin position="201"/>
        <end position="219"/>
    </location>
</feature>
<evidence type="ECO:0000256" key="6">
    <source>
        <dbReference type="ARBA" id="ARBA00022824"/>
    </source>
</evidence>
<evidence type="ECO:0000259" key="19">
    <source>
        <dbReference type="PROSITE" id="PS50892"/>
    </source>
</evidence>
<dbReference type="GO" id="GO:0005789">
    <property type="term" value="C:endoplasmic reticulum membrane"/>
    <property type="evidence" value="ECO:0007669"/>
    <property type="project" value="UniProtKB-SubCell"/>
</dbReference>
<dbReference type="GO" id="GO:0000139">
    <property type="term" value="C:Golgi membrane"/>
    <property type="evidence" value="ECO:0007669"/>
    <property type="project" value="UniProtKB-SubCell"/>
</dbReference>
<evidence type="ECO:0000313" key="21">
    <source>
        <dbReference type="Proteomes" id="UP000095751"/>
    </source>
</evidence>
<evidence type="ECO:0000256" key="4">
    <source>
        <dbReference type="ARBA" id="ARBA00022448"/>
    </source>
</evidence>
<organism evidence="20 21">
    <name type="scientific">Fragilariopsis cylindrus CCMP1102</name>
    <dbReference type="NCBI Taxonomy" id="635003"/>
    <lineage>
        <taxon>Eukaryota</taxon>
        <taxon>Sar</taxon>
        <taxon>Stramenopiles</taxon>
        <taxon>Ochrophyta</taxon>
        <taxon>Bacillariophyta</taxon>
        <taxon>Bacillariophyceae</taxon>
        <taxon>Bacillariophycidae</taxon>
        <taxon>Bacillariales</taxon>
        <taxon>Bacillariaceae</taxon>
        <taxon>Fragilariopsis</taxon>
    </lineage>
</organism>
<accession>A0A1E7FWR8</accession>
<dbReference type="SUPFAM" id="SSF64356">
    <property type="entry name" value="SNARE-like"/>
    <property type="match status" value="1"/>
</dbReference>
<evidence type="ECO:0000256" key="13">
    <source>
        <dbReference type="ARBA" id="ARBA00024187"/>
    </source>
</evidence>
<dbReference type="Gene3D" id="3.30.450.50">
    <property type="entry name" value="Longin domain"/>
    <property type="match status" value="1"/>
</dbReference>
<dbReference type="OrthoDB" id="1719357at2759"/>
<dbReference type="GO" id="GO:0015031">
    <property type="term" value="P:protein transport"/>
    <property type="evidence" value="ECO:0007669"/>
    <property type="project" value="UniProtKB-KW"/>
</dbReference>
<keyword evidence="7" id="KW-0931">ER-Golgi transport</keyword>
<dbReference type="GO" id="GO:0006888">
    <property type="term" value="P:endoplasmic reticulum to Golgi vesicle-mediated transport"/>
    <property type="evidence" value="ECO:0007669"/>
    <property type="project" value="InterPro"/>
</dbReference>
<dbReference type="Pfam" id="PF13774">
    <property type="entry name" value="Longin"/>
    <property type="match status" value="1"/>
</dbReference>
<dbReference type="InterPro" id="IPR042855">
    <property type="entry name" value="V_SNARE_CC"/>
</dbReference>
<dbReference type="EMBL" id="KV784353">
    <property type="protein sequence ID" value="OEU22608.1"/>
    <property type="molecule type" value="Genomic_DNA"/>
</dbReference>
<dbReference type="InterPro" id="IPR010908">
    <property type="entry name" value="Longin_dom"/>
</dbReference>
<dbReference type="KEGG" id="fcy:FRACYDRAFT_178992"/>
<evidence type="ECO:0000256" key="9">
    <source>
        <dbReference type="ARBA" id="ARBA00022989"/>
    </source>
</evidence>
<dbReference type="PANTHER" id="PTHR45837">
    <property type="entry name" value="VESICLE-TRAFFICKING PROTEIN SEC22B"/>
    <property type="match status" value="1"/>
</dbReference>
<feature type="domain" description="Longin" evidence="18">
    <location>
        <begin position="7"/>
        <end position="92"/>
    </location>
</feature>
<dbReference type="PROSITE" id="PS50892">
    <property type="entry name" value="V_SNARE"/>
    <property type="match status" value="1"/>
</dbReference>
<evidence type="ECO:0000256" key="3">
    <source>
        <dbReference type="ARBA" id="ARBA00008025"/>
    </source>
</evidence>
<keyword evidence="5 17" id="KW-0812">Transmembrane</keyword>
<dbReference type="Gene3D" id="1.20.5.110">
    <property type="match status" value="1"/>
</dbReference>
<evidence type="ECO:0000256" key="10">
    <source>
        <dbReference type="ARBA" id="ARBA00023034"/>
    </source>
</evidence>
<dbReference type="InterPro" id="IPR001388">
    <property type="entry name" value="Synaptobrevin-like"/>
</dbReference>
<protein>
    <recommendedName>
        <fullName evidence="14">Vesicle-trafficking protein SEC22b</fullName>
    </recommendedName>
    <alternativeName>
        <fullName evidence="15">SEC22 vesicle-trafficking protein homolog B</fullName>
    </alternativeName>
</protein>
<evidence type="ECO:0000256" key="8">
    <source>
        <dbReference type="ARBA" id="ARBA00022927"/>
    </source>
</evidence>
<keyword evidence="8" id="KW-0653">Protein transport</keyword>
<evidence type="ECO:0000256" key="2">
    <source>
        <dbReference type="ARBA" id="ARBA00004394"/>
    </source>
</evidence>
<evidence type="ECO:0000256" key="17">
    <source>
        <dbReference type="SAM" id="Phobius"/>
    </source>
</evidence>
<sequence>MPPLLTQVARLSDGLPLVACHTPAPGNPVTSQDQKEAKELLQKITSGANTMSIVSGDKVFYYMTRESLCFLTMTEAKYPKRMGFLYLDEVCDIVLQELVRDHGNNWRQEVDQTERPFRFINYDPLIQRKQKEFQDERQQRSKLNDDLSEIQSIMKKNINDILDRGEKLDNVQNISAELMNKSSNFKWGTRKLTLQARIQQYLPLLIGVLIVIFIIYVKFFW</sequence>
<dbReference type="GO" id="GO:0005484">
    <property type="term" value="F:SNAP receptor activity"/>
    <property type="evidence" value="ECO:0007669"/>
    <property type="project" value="InterPro"/>
</dbReference>
<dbReference type="PRINTS" id="PR00219">
    <property type="entry name" value="SYNAPTOBREVN"/>
</dbReference>
<dbReference type="Pfam" id="PF00957">
    <property type="entry name" value="Synaptobrevin"/>
    <property type="match status" value="1"/>
</dbReference>
<evidence type="ECO:0000256" key="7">
    <source>
        <dbReference type="ARBA" id="ARBA00022892"/>
    </source>
</evidence>
<dbReference type="PROSITE" id="PS50859">
    <property type="entry name" value="LONGIN"/>
    <property type="match status" value="1"/>
</dbReference>
<dbReference type="InParanoid" id="A0A1E7FWR8"/>
<dbReference type="InterPro" id="IPR011012">
    <property type="entry name" value="Longin-like_dom_sf"/>
</dbReference>
<dbReference type="GO" id="GO:0006890">
    <property type="term" value="P:retrograde vesicle-mediated transport, Golgi to endoplasmic reticulum"/>
    <property type="evidence" value="ECO:0007669"/>
    <property type="project" value="InterPro"/>
</dbReference>
<dbReference type="CDD" id="cd15866">
    <property type="entry name" value="R-SNARE_SEC22"/>
    <property type="match status" value="1"/>
</dbReference>
<reference evidence="20 21" key="1">
    <citation type="submission" date="2016-09" db="EMBL/GenBank/DDBJ databases">
        <title>Extensive genetic diversity and differential bi-allelic expression allows diatom success in the polar Southern Ocean.</title>
        <authorList>
            <consortium name="DOE Joint Genome Institute"/>
            <person name="Mock T."/>
            <person name="Otillar R.P."/>
            <person name="Strauss J."/>
            <person name="Dupont C."/>
            <person name="Frickenhaus S."/>
            <person name="Maumus F."/>
            <person name="Mcmullan M."/>
            <person name="Sanges R."/>
            <person name="Schmutz J."/>
            <person name="Toseland A."/>
            <person name="Valas R."/>
            <person name="Veluchamy A."/>
            <person name="Ward B.J."/>
            <person name="Allen A."/>
            <person name="Barry K."/>
            <person name="Falciatore A."/>
            <person name="Ferrante M."/>
            <person name="Fortunato A.E."/>
            <person name="Gloeckner G."/>
            <person name="Gruber A."/>
            <person name="Hipkin R."/>
            <person name="Janech M."/>
            <person name="Kroth P."/>
            <person name="Leese F."/>
            <person name="Lindquist E."/>
            <person name="Lyon B.R."/>
            <person name="Martin J."/>
            <person name="Mayer C."/>
            <person name="Parker M."/>
            <person name="Quesneville H."/>
            <person name="Raymond J."/>
            <person name="Uhlig C."/>
            <person name="Valentin K.U."/>
            <person name="Worden A.Z."/>
            <person name="Armbrust E.V."/>
            <person name="Bowler C."/>
            <person name="Green B."/>
            <person name="Moulton V."/>
            <person name="Van Oosterhout C."/>
            <person name="Grigoriev I."/>
        </authorList>
    </citation>
    <scope>NUCLEOTIDE SEQUENCE [LARGE SCALE GENOMIC DNA]</scope>
    <source>
        <strain evidence="20 21">CCMP1102</strain>
    </source>
</reference>
<proteinExistence type="inferred from homology"/>
<keyword evidence="9 17" id="KW-1133">Transmembrane helix</keyword>
<gene>
    <name evidence="20" type="ORF">FRACYDRAFT_178992</name>
</gene>
<keyword evidence="12 17" id="KW-0472">Membrane</keyword>
<evidence type="ECO:0000259" key="18">
    <source>
        <dbReference type="PROSITE" id="PS50859"/>
    </source>
</evidence>
<dbReference type="FunCoup" id="A0A1E7FWR8">
    <property type="interactions" value="520"/>
</dbReference>
<dbReference type="SUPFAM" id="SSF58038">
    <property type="entry name" value="SNARE fusion complex"/>
    <property type="match status" value="1"/>
</dbReference>
<comment type="subcellular location">
    <subcellularLocation>
        <location evidence="1">Endoplasmic reticulum membrane</location>
        <topology evidence="1">Single-pass type IV membrane protein</topology>
    </subcellularLocation>
    <subcellularLocation>
        <location evidence="13">Endoplasmic reticulum-Golgi intermediate compartment membrane</location>
    </subcellularLocation>
    <subcellularLocation>
        <location evidence="2">Golgi apparatus membrane</location>
    </subcellularLocation>
</comment>
<keyword evidence="6" id="KW-0256">Endoplasmic reticulum</keyword>
<keyword evidence="21" id="KW-1185">Reference proteome</keyword>
<dbReference type="InterPro" id="IPR044565">
    <property type="entry name" value="Sec22"/>
</dbReference>
<evidence type="ECO:0000256" key="5">
    <source>
        <dbReference type="ARBA" id="ARBA00022692"/>
    </source>
</evidence>
<dbReference type="AlphaFoldDB" id="A0A1E7FWR8"/>
<dbReference type="GO" id="GO:0033116">
    <property type="term" value="C:endoplasmic reticulum-Golgi intermediate compartment membrane"/>
    <property type="evidence" value="ECO:0007669"/>
    <property type="project" value="UniProtKB-SubCell"/>
</dbReference>